<dbReference type="InterPro" id="IPR059023">
    <property type="entry name" value="RNA_hel_CTD"/>
</dbReference>
<dbReference type="PANTHER" id="PTHR18934:SF264">
    <property type="entry name" value="ATP-DEPENDENT RNA HELICASE DHX29"/>
    <property type="match status" value="1"/>
</dbReference>
<dbReference type="GO" id="GO:0003723">
    <property type="term" value="F:RNA binding"/>
    <property type="evidence" value="ECO:0007669"/>
    <property type="project" value="TreeGrafter"/>
</dbReference>
<dbReference type="Pfam" id="PF24899">
    <property type="entry name" value="UBA_DHX29"/>
    <property type="match status" value="1"/>
</dbReference>
<evidence type="ECO:0000256" key="8">
    <source>
        <dbReference type="ARBA" id="ARBA00022917"/>
    </source>
</evidence>
<feature type="domain" description="Helicase C-terminal" evidence="14">
    <location>
        <begin position="799"/>
        <end position="977"/>
    </location>
</feature>
<dbReference type="CDD" id="cd18791">
    <property type="entry name" value="SF2_C_RHA"/>
    <property type="match status" value="1"/>
</dbReference>
<dbReference type="FunFam" id="3.40.50.300:FF:000325">
    <property type="entry name" value="ATP-dependent RNA helicase DHX29"/>
    <property type="match status" value="1"/>
</dbReference>
<evidence type="ECO:0000259" key="14">
    <source>
        <dbReference type="PROSITE" id="PS51194"/>
    </source>
</evidence>
<dbReference type="Ensembl" id="ENSCLMT00005051074.1">
    <property type="protein sequence ID" value="ENSCLMP00005049422.1"/>
    <property type="gene ID" value="ENSCLMG00005022499.1"/>
</dbReference>
<proteinExistence type="inferred from homology"/>
<keyword evidence="5 11" id="KW-0378">Hydrolase</keyword>
<evidence type="ECO:0000256" key="10">
    <source>
        <dbReference type="ARBA" id="ARBA00047984"/>
    </source>
</evidence>
<dbReference type="GO" id="GO:0045948">
    <property type="term" value="P:positive regulation of translational initiation"/>
    <property type="evidence" value="ECO:0007669"/>
    <property type="project" value="UniProtKB-UniRule"/>
</dbReference>
<name>A0A8C3B0T6_CYCLU</name>
<dbReference type="InterPro" id="IPR011545">
    <property type="entry name" value="DEAD/DEAH_box_helicase_dom"/>
</dbReference>
<organism evidence="15 16">
    <name type="scientific">Cyclopterus lumpus</name>
    <name type="common">Lumpsucker</name>
    <dbReference type="NCBI Taxonomy" id="8103"/>
    <lineage>
        <taxon>Eukaryota</taxon>
        <taxon>Metazoa</taxon>
        <taxon>Chordata</taxon>
        <taxon>Craniata</taxon>
        <taxon>Vertebrata</taxon>
        <taxon>Euteleostomi</taxon>
        <taxon>Actinopterygii</taxon>
        <taxon>Neopterygii</taxon>
        <taxon>Teleostei</taxon>
        <taxon>Neoteleostei</taxon>
        <taxon>Acanthomorphata</taxon>
        <taxon>Eupercaria</taxon>
        <taxon>Perciformes</taxon>
        <taxon>Cottioidei</taxon>
        <taxon>Cottales</taxon>
        <taxon>Cyclopteridae</taxon>
        <taxon>Cyclopterus</taxon>
    </lineage>
</organism>
<dbReference type="InterPro" id="IPR034730">
    <property type="entry name" value="DHX29"/>
</dbReference>
<dbReference type="InterPro" id="IPR027417">
    <property type="entry name" value="P-loop_NTPase"/>
</dbReference>
<evidence type="ECO:0000256" key="3">
    <source>
        <dbReference type="ARBA" id="ARBA00022540"/>
    </source>
</evidence>
<dbReference type="GO" id="GO:0005737">
    <property type="term" value="C:cytoplasm"/>
    <property type="evidence" value="ECO:0007669"/>
    <property type="project" value="UniProtKB-SubCell"/>
</dbReference>
<comment type="similarity">
    <text evidence="1 11">Belongs to the DEAD box helicase family. DEAH subfamily.</text>
</comment>
<keyword evidence="3 11" id="KW-0396">Initiation factor</keyword>
<dbReference type="SMART" id="SM00487">
    <property type="entry name" value="DEXDc"/>
    <property type="match status" value="1"/>
</dbReference>
<evidence type="ECO:0000256" key="9">
    <source>
        <dbReference type="ARBA" id="ARBA00023054"/>
    </source>
</evidence>
<evidence type="ECO:0000256" key="5">
    <source>
        <dbReference type="ARBA" id="ARBA00022801"/>
    </source>
</evidence>
<feature type="compositionally biased region" description="Low complexity" evidence="12">
    <location>
        <begin position="183"/>
        <end position="198"/>
    </location>
</feature>
<comment type="function">
    <text evidence="11">ATP-binding RNA helicase involved in translation initiation. Part of the 43S pre-initiation complex that is required for efficient initiation on mRNAs of higher eukaryotes with structured 5'-UTRs by promoting efficient NTPase-dependent 48S complex formation. Specifically binds to the 40S ribosome near the mRNA entrance. Does not possess a processive helicase activity.</text>
</comment>
<comment type="subcellular location">
    <subcellularLocation>
        <location evidence="11">Cytoplasm</location>
    </subcellularLocation>
</comment>
<sequence length="1317" mass="147188">MGGKKKKSAVQAATSVAPSAAAGRTAAAAAAEDPTKQSANNKPAKPAKENKSKAPKTYSLANTAQVDTGGVTDKSILKVAIQAELEKKIIKLINDFREENGDKGPISGRLTNKKLLDLYTALQKFSFKREHIEEAMKSSVLYGGDLHSALDWLCLNLKDEELPEGFTQQMQEESQKSRPKFQPPAQQKAAAPSPKAPSNNRIEPTQVCLPVYKSALAKKMCANDRYLALTAQLYDAKEMAAVAKTKGDKAGQRMAQDRIRIIQQEMKPLESHPVFNPALKVVDVPQKDKKILPVAEEKADASLNLFEQTEKAPPAAKVAKKNEPKDIRNFDYTARSWTGKSPKQFLIDWVRKNLPKSPAPAFHKVAAGRYWRSKVRVQRTEDVLEVCPTILTEDSMQAQHLAATLALYTLIKGQSVHQLLPPTYRDVWLEWRDSEQQQKEESRTAANKPRDQFISRLLTRLKQQQAQNQDQEFGSQGQLGLVSAGDEEPEESWENLAGLDIGEAGQELEDKSIVLYHIQDIVILKMHQLNPSHSTFKRHPVVVVAGETGSGKSTQIPQFLLEELLTGGKEAKPCNIVVTQPRRISAMSLACRVSQEMGCEDGPGSRSSLCGYQIRMENQSGEWTRLLYCTTGVLLRKLQHDRHLSSLTHIIVDEVHERSVQSDFLLTILKDVVMRRSDLQLILMSATVDCDKFSNYFNRCPVISIPGRTFPVEVFHLEDIVEQTGYVLEKDSEYCQKILEDEEEVSISITQKGGKTGQHQEVILRDSSGWDLGPDLDHFSSRTRQMLQYMNPNKINMDLLVDLIDYLDKSPQFAVMDGAVLVFLPGLAHIQQLHDLLSSDKRFRDKNRYRIVALHSTLSSKDQAAAFTVPPAGFRKIVLSTNIAETGVTIPDVVFVIDTGKTKENKYHESSQMSSLVETFVSKASALQRQGRAGRVQHGFCFRLYPKFRFNSFMDYAIPEILRVPLEELCLHIMKCQYGSPEDFLSRALDPPQPQSVSNAVNLLRKIGACHPEHHLLTPLGHHLAGLPVNVKIGKMLIYGAILGCLEPIATIAAAISEKSPFSTPMNRKEEANLAKAALALANSDHLTIYNAYLGWKNSRTDGQRAEMSFCRKYFLNRTALMTIEGVKHELMKMMEQAGFWSSRSKPQVAAAAAGAALSKQQISVLNAVLAAGLYDSVARVLCTPSVDVLERVACTVETPQGKAQVHPSSVNRNLQTHGWLLYQEKVKYTKIYLRDTTLISPFPMLLFGGDIDIQHRERLISLDGWIHFQAPVRIGVIFKHLRKLMDSLLEKKLENPRMSLEGERTIHIILDLIKSE</sequence>
<dbReference type="SMART" id="SM00490">
    <property type="entry name" value="HELICc"/>
    <property type="match status" value="1"/>
</dbReference>
<dbReference type="GO" id="GO:0003724">
    <property type="term" value="F:RNA helicase activity"/>
    <property type="evidence" value="ECO:0007669"/>
    <property type="project" value="UniProtKB-UniRule"/>
</dbReference>
<dbReference type="Pfam" id="PF00270">
    <property type="entry name" value="DEAD"/>
    <property type="match status" value="1"/>
</dbReference>
<evidence type="ECO:0000256" key="6">
    <source>
        <dbReference type="ARBA" id="ARBA00022806"/>
    </source>
</evidence>
<keyword evidence="16" id="KW-1185">Reference proteome</keyword>
<reference evidence="15" key="2">
    <citation type="submission" date="2025-09" db="UniProtKB">
        <authorList>
            <consortium name="Ensembl"/>
        </authorList>
    </citation>
    <scope>IDENTIFICATION</scope>
</reference>
<evidence type="ECO:0000256" key="1">
    <source>
        <dbReference type="ARBA" id="ARBA00008792"/>
    </source>
</evidence>
<evidence type="ECO:0000256" key="12">
    <source>
        <dbReference type="SAM" id="MobiDB-lite"/>
    </source>
</evidence>
<dbReference type="Gene3D" id="3.40.50.300">
    <property type="entry name" value="P-loop containing nucleotide triphosphate hydrolases"/>
    <property type="match status" value="2"/>
</dbReference>
<dbReference type="FunFam" id="1.20.120.1080:FF:000002">
    <property type="entry name" value="Putative ATP-dependent RNA helicase DHX36"/>
    <property type="match status" value="1"/>
</dbReference>
<protein>
    <recommendedName>
        <fullName evidence="11">ATP-dependent RNA helicase DHX29</fullName>
        <ecNumber evidence="11">3.6.4.13</ecNumber>
    </recommendedName>
    <alternativeName>
        <fullName evidence="11">DEAH box protein 29</fullName>
    </alternativeName>
</protein>
<dbReference type="GO" id="GO:0005524">
    <property type="term" value="F:ATP binding"/>
    <property type="evidence" value="ECO:0007669"/>
    <property type="project" value="UniProtKB-UniRule"/>
</dbReference>
<evidence type="ECO:0000313" key="15">
    <source>
        <dbReference type="Ensembl" id="ENSCLMP00005049422.1"/>
    </source>
</evidence>
<gene>
    <name evidence="11" type="primary">DHX29</name>
    <name evidence="15" type="synonym">dhx29</name>
</gene>
<dbReference type="InterPro" id="IPR007502">
    <property type="entry name" value="Helicase-assoc_dom"/>
</dbReference>
<evidence type="ECO:0000259" key="13">
    <source>
        <dbReference type="PROSITE" id="PS51192"/>
    </source>
</evidence>
<evidence type="ECO:0000256" key="11">
    <source>
        <dbReference type="HAMAP-Rule" id="MF_03068"/>
    </source>
</evidence>
<dbReference type="InterPro" id="IPR056328">
    <property type="entry name" value="DSRM_DHX29"/>
</dbReference>
<dbReference type="GO" id="GO:0003743">
    <property type="term" value="F:translation initiation factor activity"/>
    <property type="evidence" value="ECO:0007669"/>
    <property type="project" value="UniProtKB-KW"/>
</dbReference>
<comment type="subunit">
    <text evidence="11">Part of the 43S pre-initiation complex (PIC).</text>
</comment>
<dbReference type="HAMAP" id="MF_03068">
    <property type="entry name" value="DHX29"/>
    <property type="match status" value="1"/>
</dbReference>
<dbReference type="InterPro" id="IPR014001">
    <property type="entry name" value="Helicase_ATP-bd"/>
</dbReference>
<keyword evidence="8 11" id="KW-0648">Protein biosynthesis</keyword>
<evidence type="ECO:0000256" key="7">
    <source>
        <dbReference type="ARBA" id="ARBA00022840"/>
    </source>
</evidence>
<dbReference type="Pfam" id="PF26026">
    <property type="entry name" value="RNA_hel_CTD"/>
    <property type="match status" value="1"/>
</dbReference>
<feature type="compositionally biased region" description="Low complexity" evidence="12">
    <location>
        <begin position="9"/>
        <end position="31"/>
    </location>
</feature>
<evidence type="ECO:0000313" key="16">
    <source>
        <dbReference type="Proteomes" id="UP000694565"/>
    </source>
</evidence>
<dbReference type="Gene3D" id="1.20.120.1080">
    <property type="match status" value="1"/>
</dbReference>
<dbReference type="PROSITE" id="PS51194">
    <property type="entry name" value="HELICASE_CTER"/>
    <property type="match status" value="1"/>
</dbReference>
<keyword evidence="4 11" id="KW-0547">Nucleotide-binding</keyword>
<dbReference type="InterPro" id="IPR011709">
    <property type="entry name" value="DEAD-box_helicase_OB_fold"/>
</dbReference>
<dbReference type="EC" id="3.6.4.13" evidence="11"/>
<dbReference type="PROSITE" id="PS51192">
    <property type="entry name" value="HELICASE_ATP_BIND_1"/>
    <property type="match status" value="1"/>
</dbReference>
<reference evidence="15" key="1">
    <citation type="submission" date="2025-08" db="UniProtKB">
        <authorList>
            <consortium name="Ensembl"/>
        </authorList>
    </citation>
    <scope>IDENTIFICATION</scope>
</reference>
<dbReference type="GeneTree" id="ENSGT00940000157286"/>
<feature type="region of interest" description="Disordered" evidence="12">
    <location>
        <begin position="167"/>
        <end position="202"/>
    </location>
</feature>
<dbReference type="SMART" id="SM00847">
    <property type="entry name" value="HA2"/>
    <property type="match status" value="1"/>
</dbReference>
<dbReference type="Proteomes" id="UP000694565">
    <property type="component" value="Unplaced"/>
</dbReference>
<dbReference type="SUPFAM" id="SSF52540">
    <property type="entry name" value="P-loop containing nucleoside triphosphate hydrolases"/>
    <property type="match status" value="1"/>
</dbReference>
<evidence type="ECO:0000256" key="2">
    <source>
        <dbReference type="ARBA" id="ARBA00022490"/>
    </source>
</evidence>
<keyword evidence="9" id="KW-0175">Coiled coil</keyword>
<keyword evidence="6 11" id="KW-0347">Helicase</keyword>
<evidence type="ECO:0000256" key="4">
    <source>
        <dbReference type="ARBA" id="ARBA00022741"/>
    </source>
</evidence>
<dbReference type="PANTHER" id="PTHR18934">
    <property type="entry name" value="ATP-DEPENDENT RNA HELICASE"/>
    <property type="match status" value="1"/>
</dbReference>
<feature type="region of interest" description="Disordered" evidence="12">
    <location>
        <begin position="1"/>
        <end position="56"/>
    </location>
</feature>
<feature type="domain" description="Helicase ATP-binding" evidence="13">
    <location>
        <begin position="533"/>
        <end position="706"/>
    </location>
</feature>
<dbReference type="Pfam" id="PF21010">
    <property type="entry name" value="HA2_C"/>
    <property type="match status" value="1"/>
</dbReference>
<dbReference type="InterPro" id="IPR001650">
    <property type="entry name" value="Helicase_C-like"/>
</dbReference>
<comment type="catalytic activity">
    <reaction evidence="10 11">
        <text>ATP + H2O = ADP + phosphate + H(+)</text>
        <dbReference type="Rhea" id="RHEA:13065"/>
        <dbReference type="ChEBI" id="CHEBI:15377"/>
        <dbReference type="ChEBI" id="CHEBI:15378"/>
        <dbReference type="ChEBI" id="CHEBI:30616"/>
        <dbReference type="ChEBI" id="CHEBI:43474"/>
        <dbReference type="ChEBI" id="CHEBI:456216"/>
        <dbReference type="EC" id="3.6.4.13"/>
    </reaction>
</comment>
<dbReference type="Pfam" id="PF00271">
    <property type="entry name" value="Helicase_C"/>
    <property type="match status" value="1"/>
</dbReference>
<dbReference type="GO" id="GO:0016818">
    <property type="term" value="F:hydrolase activity, acting on acid anhydrides, in phosphorus-containing anhydrides"/>
    <property type="evidence" value="ECO:0007669"/>
    <property type="project" value="UniProtKB-UniRule"/>
</dbReference>
<dbReference type="Pfam" id="PF24385">
    <property type="entry name" value="DSRM_DHX29"/>
    <property type="match status" value="1"/>
</dbReference>
<dbReference type="FunFam" id="3.40.50.300:FF:000500">
    <property type="entry name" value="ATP-dependent RNA helicase DHX29"/>
    <property type="match status" value="1"/>
</dbReference>
<accession>A0A8C3B0T6</accession>
<keyword evidence="7 11" id="KW-0067">ATP-binding</keyword>
<keyword evidence="2 11" id="KW-0963">Cytoplasm</keyword>
<dbReference type="InterPro" id="IPR056890">
    <property type="entry name" value="UBA_DHX29-like"/>
</dbReference>
<dbReference type="Pfam" id="PF07717">
    <property type="entry name" value="OB_NTP_bind"/>
    <property type="match status" value="1"/>
</dbReference>